<dbReference type="RefSeq" id="WP_273937958.1">
    <property type="nucleotide sequence ID" value="NZ_CP097263.1"/>
</dbReference>
<comment type="caution">
    <text evidence="1">The sequence shown here is derived from an EMBL/GenBank/DDBJ whole genome shotgun (WGS) entry which is preliminary data.</text>
</comment>
<evidence type="ECO:0000313" key="2">
    <source>
        <dbReference type="Proteomes" id="UP001589810"/>
    </source>
</evidence>
<gene>
    <name evidence="1" type="ORF">ACFFH7_42330</name>
</gene>
<organism evidence="1 2">
    <name type="scientific">Kutzneria chonburiensis</name>
    <dbReference type="NCBI Taxonomy" id="1483604"/>
    <lineage>
        <taxon>Bacteria</taxon>
        <taxon>Bacillati</taxon>
        <taxon>Actinomycetota</taxon>
        <taxon>Actinomycetes</taxon>
        <taxon>Pseudonocardiales</taxon>
        <taxon>Pseudonocardiaceae</taxon>
        <taxon>Kutzneria</taxon>
    </lineage>
</organism>
<dbReference type="EMBL" id="JBHLUD010000015">
    <property type="protein sequence ID" value="MFC0548206.1"/>
    <property type="molecule type" value="Genomic_DNA"/>
</dbReference>
<name>A0ABV6N8A6_9PSEU</name>
<proteinExistence type="predicted"/>
<sequence length="203" mass="23016">MPEKYGSHEQATLFALMLARTEVGNPDLKKDYGIELRAAARDRLNKDGLIRSRQVKRRYVHQITDDGIAWCVRELGVVEAPDRSGPLPRLVFEVMHSLPVYLAWQGIDFADVLNRGSLESVIREVYEELSVKSQDWIRLAKLRPRTEGVDRDVVDGVLLKMIKTGRVHLAPDSNRKVLTDDDHDAAIRIGSEDKHLLAIEEPS</sequence>
<protein>
    <submittedName>
        <fullName evidence="1">Uncharacterized protein</fullName>
    </submittedName>
</protein>
<dbReference type="Proteomes" id="UP001589810">
    <property type="component" value="Unassembled WGS sequence"/>
</dbReference>
<evidence type="ECO:0000313" key="1">
    <source>
        <dbReference type="EMBL" id="MFC0548206.1"/>
    </source>
</evidence>
<accession>A0ABV6N8A6</accession>
<reference evidence="1 2" key="1">
    <citation type="submission" date="2024-09" db="EMBL/GenBank/DDBJ databases">
        <authorList>
            <person name="Sun Q."/>
            <person name="Mori K."/>
        </authorList>
    </citation>
    <scope>NUCLEOTIDE SEQUENCE [LARGE SCALE GENOMIC DNA]</scope>
    <source>
        <strain evidence="1 2">TBRC 1432</strain>
    </source>
</reference>
<keyword evidence="2" id="KW-1185">Reference proteome</keyword>